<sequence length="262" mass="29557">MADNTGSTNNAPESSESLKTFGAVVKVFRERAGYTQEQLAPLLRYSVQTLASIEQGRRFPQREYVERAEEVLEAFGVLRAAAKYLVRKPGLAAWFKQWAALEEQAISLCSYECRLIPGLLQTARYARAVFESGVPPLADEQIEIQLTARQERQRLLRDRPNTAFSFIVEEALFVLECAGLRNIELQIMPLVQEHHAGLNGPIRLLETPDHEWLGYSEGQRGGLLICDRKDVSVLQMRYAKLRSQALTPEDSVSLLRQIRGAL</sequence>
<comment type="caution">
    <text evidence="2">The sequence shown here is derived from an EMBL/GenBank/DDBJ whole genome shotgun (WGS) entry which is preliminary data.</text>
</comment>
<accession>A0A3M8XEF6</accession>
<dbReference type="Pfam" id="PF19054">
    <property type="entry name" value="DUF5753"/>
    <property type="match status" value="2"/>
</dbReference>
<gene>
    <name evidence="2" type="ORF">EEJ42_00665</name>
</gene>
<dbReference type="InterPro" id="IPR001387">
    <property type="entry name" value="Cro/C1-type_HTH"/>
</dbReference>
<dbReference type="SUPFAM" id="SSF47413">
    <property type="entry name" value="lambda repressor-like DNA-binding domains"/>
    <property type="match status" value="1"/>
</dbReference>
<dbReference type="AlphaFoldDB" id="A0A3M8XEF6"/>
<dbReference type="InterPro" id="IPR043917">
    <property type="entry name" value="DUF5753"/>
</dbReference>
<dbReference type="Gene3D" id="1.10.260.40">
    <property type="entry name" value="lambda repressor-like DNA-binding domains"/>
    <property type="match status" value="1"/>
</dbReference>
<reference evidence="2 3" key="1">
    <citation type="submission" date="2018-11" db="EMBL/GenBank/DDBJ databases">
        <title>The Potential of Streptomyces as Biocontrol Agents against the Tomato grey mould, Botrytis cinerea (Gray mold) Frontiers in Microbiology.</title>
        <authorList>
            <person name="Li D."/>
        </authorList>
    </citation>
    <scope>NUCLEOTIDE SEQUENCE [LARGE SCALE GENOMIC DNA]</scope>
    <source>
        <strain evidence="2 3">NEAU-LD23</strain>
    </source>
</reference>
<dbReference type="RefSeq" id="WP_123098083.1">
    <property type="nucleotide sequence ID" value="NZ_RIBZ01000015.1"/>
</dbReference>
<proteinExistence type="predicted"/>
<dbReference type="SMART" id="SM00530">
    <property type="entry name" value="HTH_XRE"/>
    <property type="match status" value="1"/>
</dbReference>
<dbReference type="Proteomes" id="UP000275401">
    <property type="component" value="Unassembled WGS sequence"/>
</dbReference>
<evidence type="ECO:0000313" key="2">
    <source>
        <dbReference type="EMBL" id="RNG38853.1"/>
    </source>
</evidence>
<protein>
    <submittedName>
        <fullName evidence="2">XRE family transcriptional regulator</fullName>
    </submittedName>
</protein>
<dbReference type="GO" id="GO:0003677">
    <property type="term" value="F:DNA binding"/>
    <property type="evidence" value="ECO:0007669"/>
    <property type="project" value="InterPro"/>
</dbReference>
<dbReference type="EMBL" id="RIBZ01000015">
    <property type="protein sequence ID" value="RNG38853.1"/>
    <property type="molecule type" value="Genomic_DNA"/>
</dbReference>
<evidence type="ECO:0000313" key="3">
    <source>
        <dbReference type="Proteomes" id="UP000275401"/>
    </source>
</evidence>
<evidence type="ECO:0000259" key="1">
    <source>
        <dbReference type="PROSITE" id="PS50943"/>
    </source>
</evidence>
<organism evidence="2 3">
    <name type="scientific">Streptomyces botrytidirepellens</name>
    <dbReference type="NCBI Taxonomy" id="2486417"/>
    <lineage>
        <taxon>Bacteria</taxon>
        <taxon>Bacillati</taxon>
        <taxon>Actinomycetota</taxon>
        <taxon>Actinomycetes</taxon>
        <taxon>Kitasatosporales</taxon>
        <taxon>Streptomycetaceae</taxon>
        <taxon>Streptomyces</taxon>
    </lineage>
</organism>
<dbReference type="Pfam" id="PF13560">
    <property type="entry name" value="HTH_31"/>
    <property type="match status" value="1"/>
</dbReference>
<keyword evidence="3" id="KW-1185">Reference proteome</keyword>
<name>A0A3M8XEF6_9ACTN</name>
<dbReference type="CDD" id="cd00093">
    <property type="entry name" value="HTH_XRE"/>
    <property type="match status" value="1"/>
</dbReference>
<feature type="domain" description="HTH cro/C1-type" evidence="1">
    <location>
        <begin position="25"/>
        <end position="78"/>
    </location>
</feature>
<dbReference type="PROSITE" id="PS50943">
    <property type="entry name" value="HTH_CROC1"/>
    <property type="match status" value="1"/>
</dbReference>
<dbReference type="InterPro" id="IPR010982">
    <property type="entry name" value="Lambda_DNA-bd_dom_sf"/>
</dbReference>